<gene>
    <name evidence="1" type="ORF">QQF64_032669</name>
</gene>
<feature type="non-terminal residue" evidence="1">
    <location>
        <position position="1"/>
    </location>
</feature>
<evidence type="ECO:0000313" key="1">
    <source>
        <dbReference type="EMBL" id="KAL1267306.1"/>
    </source>
</evidence>
<accession>A0ABR3MRQ5</accession>
<name>A0ABR3MRQ5_9TELE</name>
<comment type="caution">
    <text evidence="1">The sequence shown here is derived from an EMBL/GenBank/DDBJ whole genome shotgun (WGS) entry which is preliminary data.</text>
</comment>
<sequence length="178" mass="19644">SRHETEGLAAVKNICEEISEAQAAVMLVPEGRTEDGFETRFATNYLGHSLLTRFCWTPWCILGRMARARGSSAPHPPHTTPPTPVCRTFSTYRSNPAWSGKTLAEGVAAVAFNAVYLEGATCMEVSGSAPQQHLTMKIFRLDSGERPAIFWTSRTCLFNGVTGLTVELKVEVYQMHHK</sequence>
<keyword evidence="2" id="KW-1185">Reference proteome</keyword>
<protein>
    <submittedName>
        <fullName evidence="1">Uncharacterized protein</fullName>
    </submittedName>
</protein>
<dbReference type="Proteomes" id="UP001558613">
    <property type="component" value="Unassembled WGS sequence"/>
</dbReference>
<evidence type="ECO:0000313" key="2">
    <source>
        <dbReference type="Proteomes" id="UP001558613"/>
    </source>
</evidence>
<reference evidence="1 2" key="1">
    <citation type="submission" date="2023-09" db="EMBL/GenBank/DDBJ databases">
        <authorList>
            <person name="Wang M."/>
        </authorList>
    </citation>
    <scope>NUCLEOTIDE SEQUENCE [LARGE SCALE GENOMIC DNA]</scope>
    <source>
        <strain evidence="1">GT-2023</strain>
        <tissue evidence="1">Liver</tissue>
    </source>
</reference>
<organism evidence="1 2">
    <name type="scientific">Cirrhinus molitorella</name>
    <name type="common">mud carp</name>
    <dbReference type="NCBI Taxonomy" id="172907"/>
    <lineage>
        <taxon>Eukaryota</taxon>
        <taxon>Metazoa</taxon>
        <taxon>Chordata</taxon>
        <taxon>Craniata</taxon>
        <taxon>Vertebrata</taxon>
        <taxon>Euteleostomi</taxon>
        <taxon>Actinopterygii</taxon>
        <taxon>Neopterygii</taxon>
        <taxon>Teleostei</taxon>
        <taxon>Ostariophysi</taxon>
        <taxon>Cypriniformes</taxon>
        <taxon>Cyprinidae</taxon>
        <taxon>Labeoninae</taxon>
        <taxon>Labeonini</taxon>
        <taxon>Cirrhinus</taxon>
    </lineage>
</organism>
<proteinExistence type="predicted"/>
<dbReference type="EMBL" id="JAYMGO010000009">
    <property type="protein sequence ID" value="KAL1267306.1"/>
    <property type="molecule type" value="Genomic_DNA"/>
</dbReference>